<evidence type="ECO:0000256" key="1">
    <source>
        <dbReference type="SAM" id="MobiDB-lite"/>
    </source>
</evidence>
<dbReference type="AlphaFoldDB" id="A0A5R9EEF5"/>
<proteinExistence type="predicted"/>
<comment type="caution">
    <text evidence="2">The sequence shown here is derived from an EMBL/GenBank/DDBJ whole genome shotgun (WGS) entry which is preliminary data.</text>
</comment>
<organism evidence="2 3">
    <name type="scientific">Streptomyces marianii</name>
    <dbReference type="NCBI Taxonomy" id="1817406"/>
    <lineage>
        <taxon>Bacteria</taxon>
        <taxon>Bacillati</taxon>
        <taxon>Actinomycetota</taxon>
        <taxon>Actinomycetes</taxon>
        <taxon>Kitasatosporales</taxon>
        <taxon>Streptomycetaceae</taxon>
        <taxon>Streptomyces</taxon>
    </lineage>
</organism>
<evidence type="ECO:0000313" key="3">
    <source>
        <dbReference type="Proteomes" id="UP000305921"/>
    </source>
</evidence>
<dbReference type="Gene3D" id="3.90.660.10">
    <property type="match status" value="1"/>
</dbReference>
<accession>A0A5R9EEF5</accession>
<feature type="region of interest" description="Disordered" evidence="1">
    <location>
        <begin position="38"/>
        <end position="70"/>
    </location>
</feature>
<feature type="compositionally biased region" description="Basic residues" evidence="1">
    <location>
        <begin position="56"/>
        <end position="70"/>
    </location>
</feature>
<evidence type="ECO:0000313" key="2">
    <source>
        <dbReference type="EMBL" id="TLQ46273.1"/>
    </source>
</evidence>
<keyword evidence="3" id="KW-1185">Reference proteome</keyword>
<reference evidence="2 3" key="1">
    <citation type="submission" date="2019-05" db="EMBL/GenBank/DDBJ databases">
        <title>Streptomyces marianii sp. nov., a novel marine actinomycete from southern coast of India.</title>
        <authorList>
            <person name="Iniyan A.M."/>
            <person name="Wink J."/>
            <person name="Ramprasad E."/>
            <person name="Ramana C.V."/>
            <person name="Bunk B."/>
            <person name="Sproer C."/>
            <person name="Joseph F.-J.R.S."/>
            <person name="Vincent S.G.P."/>
        </authorList>
    </citation>
    <scope>NUCLEOTIDE SEQUENCE [LARGE SCALE GENOMIC DNA]</scope>
    <source>
        <strain evidence="2 3">ICN19</strain>
    </source>
</reference>
<name>A0A5R9EEF5_9ACTN</name>
<dbReference type="EMBL" id="VAWE01000001">
    <property type="protein sequence ID" value="TLQ46273.1"/>
    <property type="molecule type" value="Genomic_DNA"/>
</dbReference>
<gene>
    <name evidence="2" type="ORF">FEF34_27750</name>
</gene>
<sequence>MGRDPARPRPGPARRRLVAELGAMRIPAGHRLTMHYIAERESPTTARRGPASSSRCSRRRSRCASRVREG</sequence>
<dbReference type="Proteomes" id="UP000305921">
    <property type="component" value="Unassembled WGS sequence"/>
</dbReference>
<protein>
    <submittedName>
        <fullName evidence="2">Uncharacterized protein</fullName>
    </submittedName>
</protein>